<dbReference type="AlphaFoldDB" id="A0A7J6BB95"/>
<name>A0A7J6BB95_AMEME</name>
<organism evidence="1 2">
    <name type="scientific">Ameiurus melas</name>
    <name type="common">Black bullhead</name>
    <name type="synonym">Silurus melas</name>
    <dbReference type="NCBI Taxonomy" id="219545"/>
    <lineage>
        <taxon>Eukaryota</taxon>
        <taxon>Metazoa</taxon>
        <taxon>Chordata</taxon>
        <taxon>Craniata</taxon>
        <taxon>Vertebrata</taxon>
        <taxon>Euteleostomi</taxon>
        <taxon>Actinopterygii</taxon>
        <taxon>Neopterygii</taxon>
        <taxon>Teleostei</taxon>
        <taxon>Ostariophysi</taxon>
        <taxon>Siluriformes</taxon>
        <taxon>Ictaluridae</taxon>
        <taxon>Ameiurus</taxon>
    </lineage>
</organism>
<reference evidence="1 2" key="1">
    <citation type="submission" date="2020-02" db="EMBL/GenBank/DDBJ databases">
        <title>A chromosome-scale genome assembly of the black bullhead catfish (Ameiurus melas).</title>
        <authorList>
            <person name="Wen M."/>
            <person name="Zham M."/>
            <person name="Cabau C."/>
            <person name="Klopp C."/>
            <person name="Donnadieu C."/>
            <person name="Roques C."/>
            <person name="Bouchez O."/>
            <person name="Lampietro C."/>
            <person name="Jouanno E."/>
            <person name="Herpin A."/>
            <person name="Louis A."/>
            <person name="Berthelot C."/>
            <person name="Parey E."/>
            <person name="Roest-Crollius H."/>
            <person name="Braasch I."/>
            <person name="Postlethwait J."/>
            <person name="Robinson-Rechavi M."/>
            <person name="Echchiki A."/>
            <person name="Begum T."/>
            <person name="Montfort J."/>
            <person name="Schartl M."/>
            <person name="Bobe J."/>
            <person name="Guiguen Y."/>
        </authorList>
    </citation>
    <scope>NUCLEOTIDE SEQUENCE [LARGE SCALE GENOMIC DNA]</scope>
    <source>
        <strain evidence="1">M_S1</strain>
        <tissue evidence="1">Blood</tissue>
    </source>
</reference>
<evidence type="ECO:0000313" key="1">
    <source>
        <dbReference type="EMBL" id="KAF4092325.1"/>
    </source>
</evidence>
<protein>
    <submittedName>
        <fullName evidence="1">Uncharacterized protein</fullName>
    </submittedName>
</protein>
<dbReference type="EMBL" id="JAAGNN010000002">
    <property type="protein sequence ID" value="KAF4092325.1"/>
    <property type="molecule type" value="Genomic_DNA"/>
</dbReference>
<proteinExistence type="predicted"/>
<gene>
    <name evidence="1" type="ORF">AMELA_G00019490</name>
</gene>
<accession>A0A7J6BB95</accession>
<keyword evidence="2" id="KW-1185">Reference proteome</keyword>
<evidence type="ECO:0000313" key="2">
    <source>
        <dbReference type="Proteomes" id="UP000593565"/>
    </source>
</evidence>
<comment type="caution">
    <text evidence="1">The sequence shown here is derived from an EMBL/GenBank/DDBJ whole genome shotgun (WGS) entry which is preliminary data.</text>
</comment>
<dbReference type="Proteomes" id="UP000593565">
    <property type="component" value="Unassembled WGS sequence"/>
</dbReference>
<sequence>MIPFQWTGGQEPRQPPKTTRLRFHRGNVFNELNAAFKNVCVFVDESLLEIEMVLLSGNTEKGEDNGGVLRDALSADLLVAQNIQVQFMEPENMFTRTPQAHTCGCVLEVPNNYASYPELAEEFINALDANMWVMDII</sequence>